<evidence type="ECO:0000256" key="1">
    <source>
        <dbReference type="SAM" id="MobiDB-lite"/>
    </source>
</evidence>
<organism evidence="2 3">
    <name type="scientific">Clarias magur</name>
    <name type="common">Asian catfish</name>
    <name type="synonym">Macropteronotus magur</name>
    <dbReference type="NCBI Taxonomy" id="1594786"/>
    <lineage>
        <taxon>Eukaryota</taxon>
        <taxon>Metazoa</taxon>
        <taxon>Chordata</taxon>
        <taxon>Craniata</taxon>
        <taxon>Vertebrata</taxon>
        <taxon>Euteleostomi</taxon>
        <taxon>Actinopterygii</taxon>
        <taxon>Neopterygii</taxon>
        <taxon>Teleostei</taxon>
        <taxon>Ostariophysi</taxon>
        <taxon>Siluriformes</taxon>
        <taxon>Clariidae</taxon>
        <taxon>Clarias</taxon>
    </lineage>
</organism>
<comment type="caution">
    <text evidence="2">The sequence shown here is derived from an EMBL/GenBank/DDBJ whole genome shotgun (WGS) entry which is preliminary data.</text>
</comment>
<reference evidence="2" key="1">
    <citation type="submission" date="2020-07" db="EMBL/GenBank/DDBJ databases">
        <title>Clarias magur genome sequencing, assembly and annotation.</title>
        <authorList>
            <person name="Kushwaha B."/>
            <person name="Kumar R."/>
            <person name="Das P."/>
            <person name="Joshi C.G."/>
            <person name="Kumar D."/>
            <person name="Nagpure N.S."/>
            <person name="Pandey M."/>
            <person name="Agarwal S."/>
            <person name="Srivastava S."/>
            <person name="Singh M."/>
            <person name="Sahoo L."/>
            <person name="Jayasankar P."/>
            <person name="Meher P.K."/>
            <person name="Koringa P.G."/>
            <person name="Iquebal M.A."/>
            <person name="Das S.P."/>
            <person name="Bit A."/>
            <person name="Patnaik S."/>
            <person name="Patel N."/>
            <person name="Shah T.M."/>
            <person name="Hinsu A."/>
            <person name="Jena J.K."/>
        </authorList>
    </citation>
    <scope>NUCLEOTIDE SEQUENCE</scope>
    <source>
        <strain evidence="2">CIFAMagur01</strain>
        <tissue evidence="2">Testis</tissue>
    </source>
</reference>
<dbReference type="EMBL" id="QNUK01000502">
    <property type="protein sequence ID" value="KAF5892426.1"/>
    <property type="molecule type" value="Genomic_DNA"/>
</dbReference>
<proteinExistence type="predicted"/>
<feature type="non-terminal residue" evidence="2">
    <location>
        <position position="52"/>
    </location>
</feature>
<gene>
    <name evidence="2" type="primary">mvb12ba</name>
    <name evidence="2" type="ORF">DAT39_017867</name>
</gene>
<protein>
    <submittedName>
        <fullName evidence="2">Multivesicular body subunit 12B isoform X1</fullName>
    </submittedName>
</protein>
<accession>A0A8J4WVI4</accession>
<evidence type="ECO:0000313" key="3">
    <source>
        <dbReference type="Proteomes" id="UP000727407"/>
    </source>
</evidence>
<feature type="compositionally biased region" description="Low complexity" evidence="1">
    <location>
        <begin position="23"/>
        <end position="43"/>
    </location>
</feature>
<dbReference type="Proteomes" id="UP000727407">
    <property type="component" value="Unassembled WGS sequence"/>
</dbReference>
<evidence type="ECO:0000313" key="2">
    <source>
        <dbReference type="EMBL" id="KAF5892426.1"/>
    </source>
</evidence>
<feature type="region of interest" description="Disordered" evidence="1">
    <location>
        <begin position="18"/>
        <end position="52"/>
    </location>
</feature>
<name>A0A8J4WVI4_CLAMG</name>
<keyword evidence="3" id="KW-1185">Reference proteome</keyword>
<sequence length="52" mass="5675">ELNNMGIWYRMGKVPRTQDSCPIQNSASATTSTSIQTVTNSSSIPVLPNYSK</sequence>
<dbReference type="AlphaFoldDB" id="A0A8J4WVI4"/>